<proteinExistence type="predicted"/>
<dbReference type="OrthoDB" id="3364608at2759"/>
<feature type="compositionally biased region" description="Basic and acidic residues" evidence="2">
    <location>
        <begin position="10"/>
        <end position="22"/>
    </location>
</feature>
<dbReference type="Proteomes" id="UP000310189">
    <property type="component" value="Unassembled WGS sequence"/>
</dbReference>
<gene>
    <name evidence="3" type="ORF">E3P99_00270</name>
</gene>
<organism evidence="3 4">
    <name type="scientific">Wallemia hederae</name>
    <dbReference type="NCBI Taxonomy" id="1540922"/>
    <lineage>
        <taxon>Eukaryota</taxon>
        <taxon>Fungi</taxon>
        <taxon>Dikarya</taxon>
        <taxon>Basidiomycota</taxon>
        <taxon>Wallemiomycotina</taxon>
        <taxon>Wallemiomycetes</taxon>
        <taxon>Wallemiales</taxon>
        <taxon>Wallemiaceae</taxon>
        <taxon>Wallemia</taxon>
    </lineage>
</organism>
<feature type="region of interest" description="Disordered" evidence="2">
    <location>
        <begin position="245"/>
        <end position="308"/>
    </location>
</feature>
<dbReference type="AlphaFoldDB" id="A0A4T0FW68"/>
<feature type="compositionally biased region" description="Polar residues" evidence="2">
    <location>
        <begin position="83"/>
        <end position="105"/>
    </location>
</feature>
<sequence length="308" mass="34641">MNKRYSRRSLHQELLNDTRNSDDEQDVDLPPSHYFHKGKQPNRRVVYGLLDGDDEDEDEDAVNTSSTPRKLNFDAFGNEDTMDSSLDSSLIEHNSPAIPSTSKSVYANAIPTQDLDNDIFSSTSTNKRPTKSRKRVFSSEPDHLTYSFRGAKCAFPNPFKHLPNSVNDKAALPESHIDFSPVPNPKPRLLFADAHHAAQLRALEREEREEREMKEREAEAEKAGVATLDDLEDYQLDATECVDTASTSAPAAHVPANSNSRKRSATNQQPPVTPRPHKMLHPSHNDLLASARKSNKRAFKNTNRALFR</sequence>
<name>A0A4T0FW68_9BASI</name>
<keyword evidence="4" id="KW-1185">Reference proteome</keyword>
<protein>
    <submittedName>
        <fullName evidence="3">Uncharacterized protein</fullName>
    </submittedName>
</protein>
<feature type="region of interest" description="Disordered" evidence="2">
    <location>
        <begin position="1"/>
        <end position="138"/>
    </location>
</feature>
<feature type="compositionally biased region" description="Acidic residues" evidence="2">
    <location>
        <begin position="51"/>
        <end position="61"/>
    </location>
</feature>
<evidence type="ECO:0000256" key="2">
    <source>
        <dbReference type="SAM" id="MobiDB-lite"/>
    </source>
</evidence>
<evidence type="ECO:0000313" key="4">
    <source>
        <dbReference type="Proteomes" id="UP000310189"/>
    </source>
</evidence>
<comment type="caution">
    <text evidence="3">The sequence shown here is derived from an EMBL/GenBank/DDBJ whole genome shotgun (WGS) entry which is preliminary data.</text>
</comment>
<dbReference type="EMBL" id="SPNW01000003">
    <property type="protein sequence ID" value="TIA93132.1"/>
    <property type="molecule type" value="Genomic_DNA"/>
</dbReference>
<feature type="coiled-coil region" evidence="1">
    <location>
        <begin position="196"/>
        <end position="223"/>
    </location>
</feature>
<evidence type="ECO:0000256" key="1">
    <source>
        <dbReference type="SAM" id="Coils"/>
    </source>
</evidence>
<evidence type="ECO:0000313" key="3">
    <source>
        <dbReference type="EMBL" id="TIA93132.1"/>
    </source>
</evidence>
<keyword evidence="1" id="KW-0175">Coiled coil</keyword>
<reference evidence="3 4" key="1">
    <citation type="submission" date="2019-03" db="EMBL/GenBank/DDBJ databases">
        <title>Sequencing 23 genomes of Wallemia ichthyophaga.</title>
        <authorList>
            <person name="Gostincar C."/>
        </authorList>
    </citation>
    <scope>NUCLEOTIDE SEQUENCE [LARGE SCALE GENOMIC DNA]</scope>
    <source>
        <strain evidence="3 4">EXF-5753</strain>
    </source>
</reference>
<accession>A0A4T0FW68</accession>